<keyword evidence="8 9" id="KW-0472">Membrane</keyword>
<comment type="subcellular location">
    <subcellularLocation>
        <location evidence="2">Cell membrane</location>
    </subcellularLocation>
    <subcellularLocation>
        <location evidence="1">Membrane</location>
        <topology evidence="1">Multi-pass membrane protein</topology>
    </subcellularLocation>
</comment>
<keyword evidence="5" id="KW-0808">Transferase</keyword>
<evidence type="ECO:0000256" key="2">
    <source>
        <dbReference type="ARBA" id="ARBA00004236"/>
    </source>
</evidence>
<dbReference type="PANTHER" id="PTHR30576:SF4">
    <property type="entry name" value="UNDECAPRENYL-PHOSPHATE GALACTOSE PHOSPHOTRANSFERASE"/>
    <property type="match status" value="1"/>
</dbReference>
<dbReference type="NCBIfam" id="TIGR03025">
    <property type="entry name" value="EPS_sugtrans"/>
    <property type="match status" value="1"/>
</dbReference>
<evidence type="ECO:0000256" key="8">
    <source>
        <dbReference type="ARBA" id="ARBA00023136"/>
    </source>
</evidence>
<feature type="transmembrane region" description="Helical" evidence="9">
    <location>
        <begin position="345"/>
        <end position="366"/>
    </location>
</feature>
<evidence type="ECO:0000256" key="5">
    <source>
        <dbReference type="ARBA" id="ARBA00022679"/>
    </source>
</evidence>
<feature type="transmembrane region" description="Helical" evidence="9">
    <location>
        <begin position="103"/>
        <end position="127"/>
    </location>
</feature>
<name>A0A2S8FKY3_9BACT</name>
<dbReference type="AlphaFoldDB" id="A0A2S8FKY3"/>
<evidence type="ECO:0000313" key="12">
    <source>
        <dbReference type="Proteomes" id="UP000238322"/>
    </source>
</evidence>
<reference evidence="11 12" key="1">
    <citation type="submission" date="2018-02" db="EMBL/GenBank/DDBJ databases">
        <title>Comparative genomes isolates from brazilian mangrove.</title>
        <authorList>
            <person name="Araujo J.E."/>
            <person name="Taketani R.G."/>
            <person name="Silva M.C.P."/>
            <person name="Loureco M.V."/>
            <person name="Andreote F.D."/>
        </authorList>
    </citation>
    <scope>NUCLEOTIDE SEQUENCE [LARGE SCALE GENOMIC DNA]</scope>
    <source>
        <strain evidence="11 12">Hex-1 MGV</strain>
    </source>
</reference>
<dbReference type="GO" id="GO:0005886">
    <property type="term" value="C:plasma membrane"/>
    <property type="evidence" value="ECO:0007669"/>
    <property type="project" value="UniProtKB-SubCell"/>
</dbReference>
<accession>A0A2S8FKY3</accession>
<feature type="domain" description="Bacterial sugar transferase" evidence="10">
    <location>
        <begin position="340"/>
        <end position="537"/>
    </location>
</feature>
<dbReference type="InterPro" id="IPR017475">
    <property type="entry name" value="EPS_sugar_tfrase"/>
</dbReference>
<dbReference type="PANTHER" id="PTHR30576">
    <property type="entry name" value="COLANIC BIOSYNTHESIS UDP-GLUCOSE LIPID CARRIER TRANSFERASE"/>
    <property type="match status" value="1"/>
</dbReference>
<keyword evidence="4" id="KW-1003">Cell membrane</keyword>
<evidence type="ECO:0000256" key="1">
    <source>
        <dbReference type="ARBA" id="ARBA00004141"/>
    </source>
</evidence>
<keyword evidence="6 9" id="KW-0812">Transmembrane</keyword>
<keyword evidence="7 9" id="KW-1133">Transmembrane helix</keyword>
<evidence type="ECO:0000259" key="10">
    <source>
        <dbReference type="Pfam" id="PF02397"/>
    </source>
</evidence>
<dbReference type="GO" id="GO:0016780">
    <property type="term" value="F:phosphotransferase activity, for other substituted phosphate groups"/>
    <property type="evidence" value="ECO:0007669"/>
    <property type="project" value="TreeGrafter"/>
</dbReference>
<dbReference type="EMBL" id="PUHY01000012">
    <property type="protein sequence ID" value="PQO32838.1"/>
    <property type="molecule type" value="Genomic_DNA"/>
</dbReference>
<comment type="similarity">
    <text evidence="3">Belongs to the bacterial sugar transferase family.</text>
</comment>
<evidence type="ECO:0000313" key="11">
    <source>
        <dbReference type="EMBL" id="PQO32838.1"/>
    </source>
</evidence>
<evidence type="ECO:0000256" key="7">
    <source>
        <dbReference type="ARBA" id="ARBA00022989"/>
    </source>
</evidence>
<evidence type="ECO:0000256" key="3">
    <source>
        <dbReference type="ARBA" id="ARBA00006464"/>
    </source>
</evidence>
<dbReference type="Proteomes" id="UP000238322">
    <property type="component" value="Unassembled WGS sequence"/>
</dbReference>
<feature type="transmembrane region" description="Helical" evidence="9">
    <location>
        <begin position="148"/>
        <end position="168"/>
    </location>
</feature>
<sequence>MKHGQMLGKNSSPRGIVMASEGSVVLTQERFSDTSSVPLVNERHLYRVEAQGVPLGSDVEEPMARRLADLSLRQSLLFGFPLMLADFGVMWATIFMVTQVQSLWLTLPYTGVGATVASLAASLLVLIAHGSGLYPAIGMASVVEFRNLVKASGISVLACSSIACITVTQGDFLYYASLGMISLPMLLFLLPSARFIVRSFMTRFSWWGAPTLIYTQPEQARYLVGQLRGMAERGLKPVGILVAPGQYWDSGCKDIGYPVFDVRDAMTCAIGLKSTWVLISEGSESEASLEIPATLELIPNRIVLSQKNPVGLWGERQCIGLSGGVRLQSRCPDTFRCMVKRAFDLFVSGSALVFLSPFLLAITLLIRIGSPGPVFYGQTRVGRFGKSFTAWKFRTMRVNADQYLEECLRNNKELRAEWDATHKLKRDPRVTWVGRFLRKTSLDELPQLWNILIGQMSVVGPRPIVDSETYDRSYIVDFPNAFAAYKTVRPGLTGMWQISCRNRGTYEMRIYWDVYYIQNWSLWLDLYITLRTVRTVFLREGAY</sequence>
<organism evidence="11 12">
    <name type="scientific">Blastopirellula marina</name>
    <dbReference type="NCBI Taxonomy" id="124"/>
    <lineage>
        <taxon>Bacteria</taxon>
        <taxon>Pseudomonadati</taxon>
        <taxon>Planctomycetota</taxon>
        <taxon>Planctomycetia</taxon>
        <taxon>Pirellulales</taxon>
        <taxon>Pirellulaceae</taxon>
        <taxon>Blastopirellula</taxon>
    </lineage>
</organism>
<comment type="caution">
    <text evidence="11">The sequence shown here is derived from an EMBL/GenBank/DDBJ whole genome shotgun (WGS) entry which is preliminary data.</text>
</comment>
<protein>
    <recommendedName>
        <fullName evidence="10">Bacterial sugar transferase domain-containing protein</fullName>
    </recommendedName>
</protein>
<feature type="transmembrane region" description="Helical" evidence="9">
    <location>
        <begin position="174"/>
        <end position="197"/>
    </location>
</feature>
<evidence type="ECO:0000256" key="6">
    <source>
        <dbReference type="ARBA" id="ARBA00022692"/>
    </source>
</evidence>
<dbReference type="InterPro" id="IPR003362">
    <property type="entry name" value="Bact_transf"/>
</dbReference>
<evidence type="ECO:0000256" key="4">
    <source>
        <dbReference type="ARBA" id="ARBA00022475"/>
    </source>
</evidence>
<proteinExistence type="inferred from homology"/>
<dbReference type="Pfam" id="PF02397">
    <property type="entry name" value="Bac_transf"/>
    <property type="match status" value="1"/>
</dbReference>
<gene>
    <name evidence="11" type="ORF">C5Y83_21895</name>
</gene>
<feature type="transmembrane region" description="Helical" evidence="9">
    <location>
        <begin position="75"/>
        <end position="97"/>
    </location>
</feature>
<evidence type="ECO:0000256" key="9">
    <source>
        <dbReference type="SAM" id="Phobius"/>
    </source>
</evidence>